<dbReference type="Proteomes" id="UP000761534">
    <property type="component" value="Unassembled WGS sequence"/>
</dbReference>
<comment type="caution">
    <text evidence="2">The sequence shown here is derived from an EMBL/GenBank/DDBJ whole genome shotgun (WGS) entry which is preliminary data.</text>
</comment>
<protein>
    <submittedName>
        <fullName evidence="2">Uncharacterized protein</fullName>
    </submittedName>
</protein>
<evidence type="ECO:0000256" key="1">
    <source>
        <dbReference type="SAM" id="MobiDB-lite"/>
    </source>
</evidence>
<gene>
    <name evidence="2" type="ORF">TRICI_004621</name>
</gene>
<organism evidence="2 3">
    <name type="scientific">Trichomonascus ciferrii</name>
    <dbReference type="NCBI Taxonomy" id="44093"/>
    <lineage>
        <taxon>Eukaryota</taxon>
        <taxon>Fungi</taxon>
        <taxon>Dikarya</taxon>
        <taxon>Ascomycota</taxon>
        <taxon>Saccharomycotina</taxon>
        <taxon>Dipodascomycetes</taxon>
        <taxon>Dipodascales</taxon>
        <taxon>Trichomonascaceae</taxon>
        <taxon>Trichomonascus</taxon>
        <taxon>Trichomonascus ciferrii complex</taxon>
    </lineage>
</organism>
<accession>A0A642V5B4</accession>
<dbReference type="VEuPathDB" id="FungiDB:TRICI_004621"/>
<dbReference type="EMBL" id="SWFS01000349">
    <property type="protein sequence ID" value="KAA8909117.1"/>
    <property type="molecule type" value="Genomic_DNA"/>
</dbReference>
<feature type="region of interest" description="Disordered" evidence="1">
    <location>
        <begin position="58"/>
        <end position="80"/>
    </location>
</feature>
<sequence>MSQEGRRKKEKLKKMSPNLELPVLLNTKKGLLAMAVFITTGRKHDTAKLEVRQIIQSSSRQFEATQATSQQADSSESGSD</sequence>
<name>A0A642V5B4_9ASCO</name>
<proteinExistence type="predicted"/>
<reference evidence="2" key="1">
    <citation type="journal article" date="2019" name="G3 (Bethesda)">
        <title>Genome Assemblies of Two Rare Opportunistic Yeast Pathogens: Diutina rugosa (syn. Candida rugosa) and Trichomonascus ciferrii (syn. Candida ciferrii).</title>
        <authorList>
            <person name="Mixao V."/>
            <person name="Saus E."/>
            <person name="Hansen A.P."/>
            <person name="Lass-Florl C."/>
            <person name="Gabaldon T."/>
        </authorList>
    </citation>
    <scope>NUCLEOTIDE SEQUENCE</scope>
    <source>
        <strain evidence="2">CBS 4856</strain>
    </source>
</reference>
<dbReference type="AlphaFoldDB" id="A0A642V5B4"/>
<evidence type="ECO:0000313" key="2">
    <source>
        <dbReference type="EMBL" id="KAA8909117.1"/>
    </source>
</evidence>
<keyword evidence="3" id="KW-1185">Reference proteome</keyword>
<evidence type="ECO:0000313" key="3">
    <source>
        <dbReference type="Proteomes" id="UP000761534"/>
    </source>
</evidence>